<dbReference type="Proteomes" id="UP000282084">
    <property type="component" value="Unassembled WGS sequence"/>
</dbReference>
<dbReference type="Gene3D" id="3.40.50.300">
    <property type="entry name" value="P-loop containing nucleotide triphosphate hydrolases"/>
    <property type="match status" value="1"/>
</dbReference>
<dbReference type="RefSeq" id="WP_121003649.1">
    <property type="nucleotide sequence ID" value="NZ_RBXO01000001.1"/>
</dbReference>
<dbReference type="InterPro" id="IPR027417">
    <property type="entry name" value="P-loop_NTPase"/>
</dbReference>
<dbReference type="AlphaFoldDB" id="A0A495VXD3"/>
<reference evidence="2 3" key="1">
    <citation type="submission" date="2018-10" db="EMBL/GenBank/DDBJ databases">
        <title>Sequencing the genomes of 1000 actinobacteria strains.</title>
        <authorList>
            <person name="Klenk H.-P."/>
        </authorList>
    </citation>
    <scope>NUCLEOTIDE SEQUENCE [LARGE SCALE GENOMIC DNA]</scope>
    <source>
        <strain evidence="2 3">DSM 43800</strain>
    </source>
</reference>
<dbReference type="InterPro" id="IPR011990">
    <property type="entry name" value="TPR-like_helical_dom_sf"/>
</dbReference>
<protein>
    <submittedName>
        <fullName evidence="2">Tetratricopeptide repeat protein</fullName>
    </submittedName>
</protein>
<dbReference type="PANTHER" id="PTHR46082:SF6">
    <property type="entry name" value="AAA+ ATPASE DOMAIN-CONTAINING PROTEIN-RELATED"/>
    <property type="match status" value="1"/>
</dbReference>
<sequence>MHDEQRAGTPGGGGGPAGRARGVPPAPLTSVAPPLKRLTGPVRGRADLVAAVTAVRGGAVAVLCGAGGFGKTTVALEVVRGLPDVWWVDASSAGSLSAGLAEVALQAGADPTGVRAAWSGGGGSAIELLWRHLDHLTRDWVLVLDGADDPRVLAADGHRVGDGNGWLRTPDAHGTILVTSRASAGWPPDAKVFPVRGLPPADGARVLLDLADAGSAADAEELSRRLGGLPLALRVAGSYLAVAASALALPGLEAPTTFRDYRARWEERFAELADDETAPARESPARTWEMSVDLLADRGRPQARPLLRLLSTFADAPVPAFLLDATVLAESGLLPGVTAARLSVLLRALQEVGLLDVVAEPAQCLLVHPVIREANRHRPDYAEHRARYRGVAVDVLARAVEPLVDGDPAAWPRWHLLLPHVAALAPVDDPARDLAAAALLSRGADFCAEVGRTAVAESLYRRSIALGTAAAGVDHWHVSSARHALGHVLKARGDPAGAERELRALAADQAERLGAADAATLNTRNCLARAVQDQGRWDEAEAEYRQVLAERERVFGPTSPAALSTRHDLAHLLEDRGDLAGAEAEQRVVLAALRRRCAEHDAEVVSARSRLADLLRRRGRWDEAEAELVDLLALSRSVRGAEHPDTLGVLLGLAALLRERRRVDDAERHYRDLLAACTRVFGPEHPRTLTARHGLAHLCQERDDPAGAEAGHRAVLAIQERTAGAGDPATLRTRSCLARLLVARRRFAEAEREFRAVLEHRERAYGPRHLLVLAVRHQLAHVAEARGDLAAAEAGHRAVLADQSAALGPLHPETLMSHFCLAGLLRERGRPVEAEAAFRATVELETRVYGAEHANTLVSRRSLAGALADLGRHEEALDAYREVLAAQERTLGADHPQTARTRDQLAALRDQGGAPA</sequence>
<evidence type="ECO:0000313" key="2">
    <source>
        <dbReference type="EMBL" id="RKT53407.1"/>
    </source>
</evidence>
<dbReference type="SUPFAM" id="SSF52540">
    <property type="entry name" value="P-loop containing nucleoside triphosphate hydrolases"/>
    <property type="match status" value="1"/>
</dbReference>
<proteinExistence type="predicted"/>
<organism evidence="2 3">
    <name type="scientific">Saccharothrix australiensis</name>
    <dbReference type="NCBI Taxonomy" id="2072"/>
    <lineage>
        <taxon>Bacteria</taxon>
        <taxon>Bacillati</taxon>
        <taxon>Actinomycetota</taxon>
        <taxon>Actinomycetes</taxon>
        <taxon>Pseudonocardiales</taxon>
        <taxon>Pseudonocardiaceae</taxon>
        <taxon>Saccharothrix</taxon>
    </lineage>
</organism>
<keyword evidence="3" id="KW-1185">Reference proteome</keyword>
<name>A0A495VXD3_9PSEU</name>
<dbReference type="OrthoDB" id="127785at2"/>
<dbReference type="Pfam" id="PF13374">
    <property type="entry name" value="TPR_10"/>
    <property type="match status" value="1"/>
</dbReference>
<evidence type="ECO:0000313" key="3">
    <source>
        <dbReference type="Proteomes" id="UP000282084"/>
    </source>
</evidence>
<dbReference type="InterPro" id="IPR053137">
    <property type="entry name" value="NLR-like"/>
</dbReference>
<dbReference type="EMBL" id="RBXO01000001">
    <property type="protein sequence ID" value="RKT53407.1"/>
    <property type="molecule type" value="Genomic_DNA"/>
</dbReference>
<dbReference type="Pfam" id="PF13424">
    <property type="entry name" value="TPR_12"/>
    <property type="match status" value="4"/>
</dbReference>
<evidence type="ECO:0000256" key="1">
    <source>
        <dbReference type="SAM" id="MobiDB-lite"/>
    </source>
</evidence>
<feature type="region of interest" description="Disordered" evidence="1">
    <location>
        <begin position="1"/>
        <end position="36"/>
    </location>
</feature>
<dbReference type="PANTHER" id="PTHR46082">
    <property type="entry name" value="ATP/GTP-BINDING PROTEIN-RELATED"/>
    <property type="match status" value="1"/>
</dbReference>
<dbReference type="SMART" id="SM00028">
    <property type="entry name" value="TPR"/>
    <property type="match status" value="6"/>
</dbReference>
<dbReference type="SUPFAM" id="SSF48452">
    <property type="entry name" value="TPR-like"/>
    <property type="match status" value="4"/>
</dbReference>
<gene>
    <name evidence="2" type="ORF">C8E97_1967</name>
</gene>
<dbReference type="PRINTS" id="PR00364">
    <property type="entry name" value="DISEASERSIST"/>
</dbReference>
<accession>A0A495VXD3</accession>
<comment type="caution">
    <text evidence="2">The sequence shown here is derived from an EMBL/GenBank/DDBJ whole genome shotgun (WGS) entry which is preliminary data.</text>
</comment>
<dbReference type="InterPro" id="IPR019734">
    <property type="entry name" value="TPR_rpt"/>
</dbReference>
<dbReference type="Gene3D" id="1.25.40.10">
    <property type="entry name" value="Tetratricopeptide repeat domain"/>
    <property type="match status" value="3"/>
</dbReference>